<dbReference type="AlphaFoldDB" id="A0AAV5VGK0"/>
<organism evidence="1 2">
    <name type="scientific">Pristionchus fissidentatus</name>
    <dbReference type="NCBI Taxonomy" id="1538716"/>
    <lineage>
        <taxon>Eukaryota</taxon>
        <taxon>Metazoa</taxon>
        <taxon>Ecdysozoa</taxon>
        <taxon>Nematoda</taxon>
        <taxon>Chromadorea</taxon>
        <taxon>Rhabditida</taxon>
        <taxon>Rhabditina</taxon>
        <taxon>Diplogasteromorpha</taxon>
        <taxon>Diplogasteroidea</taxon>
        <taxon>Neodiplogasteridae</taxon>
        <taxon>Pristionchus</taxon>
    </lineage>
</organism>
<dbReference type="Proteomes" id="UP001432322">
    <property type="component" value="Unassembled WGS sequence"/>
</dbReference>
<gene>
    <name evidence="1" type="ORF">PFISCL1PPCAC_9750</name>
</gene>
<dbReference type="EMBL" id="BTSY01000003">
    <property type="protein sequence ID" value="GMT18453.1"/>
    <property type="molecule type" value="Genomic_DNA"/>
</dbReference>
<name>A0AAV5VGK0_9BILA</name>
<evidence type="ECO:0000313" key="1">
    <source>
        <dbReference type="EMBL" id="GMT18453.1"/>
    </source>
</evidence>
<proteinExistence type="predicted"/>
<keyword evidence="2" id="KW-1185">Reference proteome</keyword>
<protein>
    <submittedName>
        <fullName evidence="1">Uncharacterized protein</fullName>
    </submittedName>
</protein>
<comment type="caution">
    <text evidence="1">The sequence shown here is derived from an EMBL/GenBank/DDBJ whole genome shotgun (WGS) entry which is preliminary data.</text>
</comment>
<accession>A0AAV5VGK0</accession>
<reference evidence="1" key="1">
    <citation type="submission" date="2023-10" db="EMBL/GenBank/DDBJ databases">
        <title>Genome assembly of Pristionchus species.</title>
        <authorList>
            <person name="Yoshida K."/>
            <person name="Sommer R.J."/>
        </authorList>
    </citation>
    <scope>NUCLEOTIDE SEQUENCE</scope>
    <source>
        <strain evidence="1">RS5133</strain>
    </source>
</reference>
<sequence>LGASQRLAARLVAMNSRSAGTMYSHLCIRSRPACSVLEVPAHLGLVRGIVDGTEGSPVQSKFLVSVGELARCSHRARAPLLQQLRAHASLIVGWHQGGNVTSILYSLLFFHLLFFRA</sequence>
<evidence type="ECO:0000313" key="2">
    <source>
        <dbReference type="Proteomes" id="UP001432322"/>
    </source>
</evidence>
<feature type="non-terminal residue" evidence="1">
    <location>
        <position position="1"/>
    </location>
</feature>